<proteinExistence type="predicted"/>
<protein>
    <submittedName>
        <fullName evidence="2">Uncharacterized protein</fullName>
    </submittedName>
</protein>
<dbReference type="EMBL" id="HACG01004719">
    <property type="protein sequence ID" value="CEK51584.1"/>
    <property type="molecule type" value="Transcribed_RNA"/>
</dbReference>
<feature type="non-terminal residue" evidence="2">
    <location>
        <position position="102"/>
    </location>
</feature>
<reference evidence="2" key="1">
    <citation type="submission" date="2014-12" db="EMBL/GenBank/DDBJ databases">
        <title>Insight into the proteome of Arion vulgaris.</title>
        <authorList>
            <person name="Aradska J."/>
            <person name="Bulat T."/>
            <person name="Smidak R."/>
            <person name="Sarate P."/>
            <person name="Gangsoo J."/>
            <person name="Sialana F."/>
            <person name="Bilban M."/>
            <person name="Lubec G."/>
        </authorList>
    </citation>
    <scope>NUCLEOTIDE SEQUENCE</scope>
    <source>
        <tissue evidence="2">Skin</tissue>
    </source>
</reference>
<organism evidence="2">
    <name type="scientific">Arion vulgaris</name>
    <dbReference type="NCBI Taxonomy" id="1028688"/>
    <lineage>
        <taxon>Eukaryota</taxon>
        <taxon>Metazoa</taxon>
        <taxon>Spiralia</taxon>
        <taxon>Lophotrochozoa</taxon>
        <taxon>Mollusca</taxon>
        <taxon>Gastropoda</taxon>
        <taxon>Heterobranchia</taxon>
        <taxon>Euthyneura</taxon>
        <taxon>Panpulmonata</taxon>
        <taxon>Eupulmonata</taxon>
        <taxon>Stylommatophora</taxon>
        <taxon>Helicina</taxon>
        <taxon>Arionoidea</taxon>
        <taxon>Arionidae</taxon>
        <taxon>Arion</taxon>
    </lineage>
</organism>
<name>A0A0B6Y602_9EUPU</name>
<evidence type="ECO:0000256" key="1">
    <source>
        <dbReference type="SAM" id="MobiDB-lite"/>
    </source>
</evidence>
<accession>A0A0B6Y602</accession>
<evidence type="ECO:0000313" key="2">
    <source>
        <dbReference type="EMBL" id="CEK51584.1"/>
    </source>
</evidence>
<dbReference type="AlphaFoldDB" id="A0A0B6Y602"/>
<sequence>VRTNSELNQLKKESPSRYQKRMYTHYRSDNSCSETTDSDSDLDNFIVDNLVRKTRVSAKPLVHMPDYSSDDDFLQDTNPTNKENSKTFSGLQVAKVDSETSC</sequence>
<feature type="compositionally biased region" description="Polar residues" evidence="1">
    <location>
        <begin position="75"/>
        <end position="90"/>
    </location>
</feature>
<feature type="non-terminal residue" evidence="2">
    <location>
        <position position="1"/>
    </location>
</feature>
<gene>
    <name evidence="2" type="primary">ORF13804</name>
</gene>
<feature type="region of interest" description="Disordered" evidence="1">
    <location>
        <begin position="64"/>
        <end position="102"/>
    </location>
</feature>